<evidence type="ECO:0000313" key="1">
    <source>
        <dbReference type="EMBL" id="MCQ4044282.1"/>
    </source>
</evidence>
<comment type="caution">
    <text evidence="1">The sequence shown here is derived from an EMBL/GenBank/DDBJ whole genome shotgun (WGS) entry which is preliminary data.</text>
</comment>
<dbReference type="Proteomes" id="UP001206206">
    <property type="component" value="Unassembled WGS sequence"/>
</dbReference>
<keyword evidence="2" id="KW-1185">Reference proteome</keyword>
<organism evidence="1 2">
    <name type="scientific">Streptantibioticus rubrisoli</name>
    <dbReference type="NCBI Taxonomy" id="1387313"/>
    <lineage>
        <taxon>Bacteria</taxon>
        <taxon>Bacillati</taxon>
        <taxon>Actinomycetota</taxon>
        <taxon>Actinomycetes</taxon>
        <taxon>Kitasatosporales</taxon>
        <taxon>Streptomycetaceae</taxon>
        <taxon>Streptantibioticus</taxon>
    </lineage>
</organism>
<sequence length="124" mass="14066">MEPAESVETVYPDLPTWVEEHLAKLVQRRLGGSLTWCTQWYRHAEAVSRLNAMWQEWEAAVAEATMSNWWLYHCDPHLNVLMSKDAGPFMACKPGDHRTLEPLPVAESDARLWLGSAFSNPAGD</sequence>
<protein>
    <submittedName>
        <fullName evidence="1">DUF4913 domain-containing protein</fullName>
    </submittedName>
</protein>
<proteinExistence type="predicted"/>
<dbReference type="Pfam" id="PF16259">
    <property type="entry name" value="DUF4913"/>
    <property type="match status" value="1"/>
</dbReference>
<reference evidence="1 2" key="1">
    <citation type="submission" date="2022-06" db="EMBL/GenBank/DDBJ databases">
        <title>Draft genome sequence of type strain Streptomyces rubrisoli DSM 42083.</title>
        <authorList>
            <person name="Duangmal K."/>
            <person name="Klaysubun C."/>
        </authorList>
    </citation>
    <scope>NUCLEOTIDE SEQUENCE [LARGE SCALE GENOMIC DNA]</scope>
    <source>
        <strain evidence="1 2">DSM 42083</strain>
    </source>
</reference>
<evidence type="ECO:0000313" key="2">
    <source>
        <dbReference type="Proteomes" id="UP001206206"/>
    </source>
</evidence>
<name>A0ABT1PFY5_9ACTN</name>
<gene>
    <name evidence="1" type="ORF">NON19_20190</name>
</gene>
<dbReference type="EMBL" id="JANFNH010000025">
    <property type="protein sequence ID" value="MCQ4044282.1"/>
    <property type="molecule type" value="Genomic_DNA"/>
</dbReference>
<accession>A0ABT1PFY5</accession>
<dbReference type="RefSeq" id="WP_255930043.1">
    <property type="nucleotide sequence ID" value="NZ_JANFNH010000025.1"/>
</dbReference>
<dbReference type="InterPro" id="IPR032584">
    <property type="entry name" value="DUF4913"/>
</dbReference>